<evidence type="ECO:0000256" key="1">
    <source>
        <dbReference type="SAM" id="Coils"/>
    </source>
</evidence>
<name>A0ABW5NGA5_9SPHI</name>
<dbReference type="Proteomes" id="UP001597393">
    <property type="component" value="Unassembled WGS sequence"/>
</dbReference>
<dbReference type="RefSeq" id="WP_380867287.1">
    <property type="nucleotide sequence ID" value="NZ_JBHUMA010000004.1"/>
</dbReference>
<keyword evidence="1" id="KW-0175">Coiled coil</keyword>
<comment type="caution">
    <text evidence="3">The sequence shown here is derived from an EMBL/GenBank/DDBJ whole genome shotgun (WGS) entry which is preliminary data.</text>
</comment>
<keyword evidence="4" id="KW-1185">Reference proteome</keyword>
<feature type="transmembrane region" description="Helical" evidence="2">
    <location>
        <begin position="6"/>
        <end position="24"/>
    </location>
</feature>
<reference evidence="4" key="1">
    <citation type="journal article" date="2019" name="Int. J. Syst. Evol. Microbiol.">
        <title>The Global Catalogue of Microorganisms (GCM) 10K type strain sequencing project: providing services to taxonomists for standard genome sequencing and annotation.</title>
        <authorList>
            <consortium name="The Broad Institute Genomics Platform"/>
            <consortium name="The Broad Institute Genome Sequencing Center for Infectious Disease"/>
            <person name="Wu L."/>
            <person name="Ma J."/>
        </authorList>
    </citation>
    <scope>NUCLEOTIDE SEQUENCE [LARGE SCALE GENOMIC DNA]</scope>
    <source>
        <strain evidence="4">KCTC 42248</strain>
    </source>
</reference>
<evidence type="ECO:0000256" key="2">
    <source>
        <dbReference type="SAM" id="Phobius"/>
    </source>
</evidence>
<evidence type="ECO:0000313" key="3">
    <source>
        <dbReference type="EMBL" id="MFD2597860.1"/>
    </source>
</evidence>
<evidence type="ECO:0000313" key="4">
    <source>
        <dbReference type="Proteomes" id="UP001597393"/>
    </source>
</evidence>
<accession>A0ABW5NGA5</accession>
<protein>
    <submittedName>
        <fullName evidence="3">Uncharacterized protein</fullName>
    </submittedName>
</protein>
<keyword evidence="2" id="KW-1133">Transmembrane helix</keyword>
<sequence>MITPSIVFYIFFAIPYIAIMYWLVKQDKKKHAWGVTVITAIAIAGFFVSQRASRIAVQNYKQHQIDARELEREADSILNTLNRDTTKK</sequence>
<organism evidence="3 4">
    <name type="scientific">Sphingobacterium corticis</name>
    <dbReference type="NCBI Taxonomy" id="1812823"/>
    <lineage>
        <taxon>Bacteria</taxon>
        <taxon>Pseudomonadati</taxon>
        <taxon>Bacteroidota</taxon>
        <taxon>Sphingobacteriia</taxon>
        <taxon>Sphingobacteriales</taxon>
        <taxon>Sphingobacteriaceae</taxon>
        <taxon>Sphingobacterium</taxon>
    </lineage>
</organism>
<proteinExistence type="predicted"/>
<dbReference type="EMBL" id="JBHUMA010000004">
    <property type="protein sequence ID" value="MFD2597860.1"/>
    <property type="molecule type" value="Genomic_DNA"/>
</dbReference>
<keyword evidence="2" id="KW-0472">Membrane</keyword>
<feature type="transmembrane region" description="Helical" evidence="2">
    <location>
        <begin position="31"/>
        <end position="49"/>
    </location>
</feature>
<feature type="coiled-coil region" evidence="1">
    <location>
        <begin position="53"/>
        <end position="87"/>
    </location>
</feature>
<keyword evidence="2" id="KW-0812">Transmembrane</keyword>
<gene>
    <name evidence="3" type="ORF">ACFSQ3_02765</name>
</gene>